<dbReference type="Pfam" id="PF03807">
    <property type="entry name" value="F420_oxidored"/>
    <property type="match status" value="1"/>
</dbReference>
<dbReference type="EMBL" id="AM902716">
    <property type="protein sequence ID" value="CAP42012.1"/>
    <property type="molecule type" value="Genomic_DNA"/>
</dbReference>
<dbReference type="eggNOG" id="COG2084">
    <property type="taxonomic scope" value="Bacteria"/>
</dbReference>
<protein>
    <recommendedName>
        <fullName evidence="1">Pyrroline-5-carboxylate reductase catalytic N-terminal domain-containing protein</fullName>
    </recommendedName>
</protein>
<feature type="domain" description="Pyrroline-5-carboxylate reductase catalytic N-terminal" evidence="1">
    <location>
        <begin position="8"/>
        <end position="75"/>
    </location>
</feature>
<sequence>MNGPAAWRVGIIGLGTVGAEAARQLLAAGPPTLALTVFDKDPAQCEPWRGSATLAASAQEALRESDLVLLALPGEREIDRTLERFSDGKVGADIRGKLIWNLRPLPDDGPAGALRRAVEAAGARYVAGASDPALANLREHFDAAGMQALLRAMCAA</sequence>
<keyword evidence="3" id="KW-1185">Reference proteome</keyword>
<reference evidence="2 3" key="1">
    <citation type="journal article" date="2008" name="BMC Genomics">
        <title>The missing link: Bordetella petrii is endowed with both the metabolic versatility of environmental bacteria and virulence traits of pathogenic Bordetellae.</title>
        <authorList>
            <person name="Gross R."/>
            <person name="Guzman C.A."/>
            <person name="Sebaihia M."/>
            <person name="Martins Dos Santos V.A."/>
            <person name="Pieper D.H."/>
            <person name="Koebnik R."/>
            <person name="Lechner M."/>
            <person name="Bartels D."/>
            <person name="Buhrmester J."/>
            <person name="Choudhuri J.V."/>
            <person name="Ebensen T."/>
            <person name="Gaigalat L."/>
            <person name="Herrmann S."/>
            <person name="Khachane A.N."/>
            <person name="Larisch C."/>
            <person name="Link S."/>
            <person name="Linke B."/>
            <person name="Meyer F."/>
            <person name="Mormann S."/>
            <person name="Nakunst D."/>
            <person name="Rueckert C."/>
            <person name="Schneiker-Bekel S."/>
            <person name="Schulze K."/>
            <person name="Vorhoelter F.J."/>
            <person name="Yevsa T."/>
            <person name="Engle J.T."/>
            <person name="Goldman W.E."/>
            <person name="Puehler A."/>
            <person name="Goebel U.B."/>
            <person name="Goesmann A."/>
            <person name="Bloecker H."/>
            <person name="Kaiser O."/>
            <person name="Martinez-Arias R."/>
        </authorList>
    </citation>
    <scope>NUCLEOTIDE SEQUENCE [LARGE SCALE GENOMIC DNA]</scope>
    <source>
        <strain evidence="3">ATCC BAA-461 / DSM 12804 / CCUG 43448 / CIP 107267 / Se-1111R</strain>
    </source>
</reference>
<dbReference type="Proteomes" id="UP000001225">
    <property type="component" value="Chromosome"/>
</dbReference>
<dbReference type="AlphaFoldDB" id="A9IHZ1"/>
<dbReference type="STRING" id="94624.Bpet1673"/>
<dbReference type="Gene3D" id="3.40.50.720">
    <property type="entry name" value="NAD(P)-binding Rossmann-like Domain"/>
    <property type="match status" value="1"/>
</dbReference>
<name>A9IHZ1_BORPD</name>
<organism evidence="2 3">
    <name type="scientific">Bordetella petrii (strain ATCC BAA-461 / DSM 12804 / CCUG 43448 / CIP 107267 / Se-1111R)</name>
    <dbReference type="NCBI Taxonomy" id="340100"/>
    <lineage>
        <taxon>Bacteria</taxon>
        <taxon>Pseudomonadati</taxon>
        <taxon>Pseudomonadota</taxon>
        <taxon>Betaproteobacteria</taxon>
        <taxon>Burkholderiales</taxon>
        <taxon>Alcaligenaceae</taxon>
        <taxon>Bordetella</taxon>
    </lineage>
</organism>
<dbReference type="InterPro" id="IPR028939">
    <property type="entry name" value="P5C_Rdtase_cat_N"/>
</dbReference>
<dbReference type="InterPro" id="IPR036291">
    <property type="entry name" value="NAD(P)-bd_dom_sf"/>
</dbReference>
<evidence type="ECO:0000313" key="3">
    <source>
        <dbReference type="Proteomes" id="UP000001225"/>
    </source>
</evidence>
<proteinExistence type="predicted"/>
<evidence type="ECO:0000259" key="1">
    <source>
        <dbReference type="Pfam" id="PF03807"/>
    </source>
</evidence>
<dbReference type="KEGG" id="bpt:Bpet1673"/>
<gene>
    <name evidence="2" type="ordered locus">Bpet1673</name>
</gene>
<evidence type="ECO:0000313" key="2">
    <source>
        <dbReference type="EMBL" id="CAP42012.1"/>
    </source>
</evidence>
<dbReference type="SUPFAM" id="SSF51735">
    <property type="entry name" value="NAD(P)-binding Rossmann-fold domains"/>
    <property type="match status" value="1"/>
</dbReference>
<accession>A9IHZ1</accession>